<organism evidence="3 4">
    <name type="scientific">Paenibacillus pini JCM 16418</name>
    <dbReference type="NCBI Taxonomy" id="1236976"/>
    <lineage>
        <taxon>Bacteria</taxon>
        <taxon>Bacillati</taxon>
        <taxon>Bacillota</taxon>
        <taxon>Bacilli</taxon>
        <taxon>Bacillales</taxon>
        <taxon>Paenibacillaceae</taxon>
        <taxon>Paenibacillus</taxon>
    </lineage>
</organism>
<dbReference type="Pfam" id="PF15615">
    <property type="entry name" value="TerB_C"/>
    <property type="match status" value="1"/>
</dbReference>
<comment type="caution">
    <text evidence="3">The sequence shown here is derived from an EMBL/GenBank/DDBJ whole genome shotgun (WGS) entry which is preliminary data.</text>
</comment>
<evidence type="ECO:0000313" key="4">
    <source>
        <dbReference type="Proteomes" id="UP000019364"/>
    </source>
</evidence>
<dbReference type="Pfam" id="PF13208">
    <property type="entry name" value="TerB_N"/>
    <property type="match status" value="1"/>
</dbReference>
<dbReference type="STRING" id="1236976.JCM16418_1431"/>
<evidence type="ECO:0000259" key="2">
    <source>
        <dbReference type="Pfam" id="PF15615"/>
    </source>
</evidence>
<evidence type="ECO:0000313" key="3">
    <source>
        <dbReference type="EMBL" id="GAF07415.1"/>
    </source>
</evidence>
<sequence>MKSNDRMIEFTEIEILETIESVETQGTPIPPRSSSIPPKEEIELDLSPVEEFPFYTKEHEFLLQATEWTERVEDEVPFVPFMSYWPTYDEMMESQLKWYFYWRSEVRKERYLDNDLSYVFVYIYELINGIGWDKPEEGYALLLKIWESYRARYRQLNGYLADWVSDFVLVHGLDIPLIDILAQSQTSLKGELLNIELLRMLKEEPSRLTLEMLSALSDYDMFRSKFYNSTGRLDLELYIPKVIALVDSYMLKTNEVNLINMLHPGEEKTVERYLFRSAMYDPNLYGRTVMLTCVPLQQYLPLRVYVTQLFKYTENILRELRGFKGRLRGIELEPEVKKLIKRYVTNEFTRAKKTPPSISIDSAKLTALQLDTEVVRNMLTIEDENETAKPTGIEIKMDIESEIENEQLSTKEIEYTDNEPMQLDTQVPNMLESSPLQVNSGNEHEIISWNTEGMDEEWQLFASLLSTSHLDILATLMEKGPYHGLSQVAEAHGTMPALLIDEINEASMETIGDLVIDGEQIMDEYISYFKNLK</sequence>
<protein>
    <recommendedName>
        <fullName evidence="5">TerB-C domain-containing protein</fullName>
    </recommendedName>
</protein>
<dbReference type="Proteomes" id="UP000019364">
    <property type="component" value="Unassembled WGS sequence"/>
</dbReference>
<dbReference type="OrthoDB" id="2663344at2"/>
<feature type="domain" description="TerB N-terminal" evidence="1">
    <location>
        <begin position="52"/>
        <end position="249"/>
    </location>
</feature>
<proteinExistence type="predicted"/>
<keyword evidence="4" id="KW-1185">Reference proteome</keyword>
<dbReference type="AlphaFoldDB" id="W7Y8Y0"/>
<evidence type="ECO:0008006" key="5">
    <source>
        <dbReference type="Google" id="ProtNLM"/>
    </source>
</evidence>
<accession>W7Y8Y0</accession>
<dbReference type="RefSeq" id="WP_052020087.1">
    <property type="nucleotide sequence ID" value="NZ_BAVZ01000003.1"/>
</dbReference>
<dbReference type="InterPro" id="IPR025266">
    <property type="entry name" value="TerB_N"/>
</dbReference>
<dbReference type="eggNOG" id="ENOG502ZBD4">
    <property type="taxonomic scope" value="Bacteria"/>
</dbReference>
<feature type="domain" description="TerB-C" evidence="2">
    <location>
        <begin position="349"/>
        <end position="521"/>
    </location>
</feature>
<reference evidence="3 4" key="1">
    <citation type="journal article" date="2014" name="Genome Announc.">
        <title>Draft Genome Sequence of Paenibacillus pini JCM 16418T, Isolated from the Rhizosphere of Pine Tree.</title>
        <authorList>
            <person name="Yuki M."/>
            <person name="Oshima K."/>
            <person name="Suda W."/>
            <person name="Oshida Y."/>
            <person name="Kitamura K."/>
            <person name="Iida Y."/>
            <person name="Hattori M."/>
            <person name="Ohkuma M."/>
        </authorList>
    </citation>
    <scope>NUCLEOTIDE SEQUENCE [LARGE SCALE GENOMIC DNA]</scope>
    <source>
        <strain evidence="3 4">JCM 16418</strain>
    </source>
</reference>
<dbReference type="EMBL" id="BAVZ01000003">
    <property type="protein sequence ID" value="GAF07415.1"/>
    <property type="molecule type" value="Genomic_DNA"/>
</dbReference>
<name>W7Y8Y0_9BACL</name>
<evidence type="ECO:0000259" key="1">
    <source>
        <dbReference type="Pfam" id="PF13208"/>
    </source>
</evidence>
<gene>
    <name evidence="3" type="ORF">JCM16418_1431</name>
</gene>
<dbReference type="InterPro" id="IPR028932">
    <property type="entry name" value="TerB-C"/>
</dbReference>